<dbReference type="PANTHER" id="PTHR47964:SF1">
    <property type="entry name" value="ATP-DEPENDENT DNA HELICASE HOMOLOG RECG, CHLOROPLASTIC"/>
    <property type="match status" value="1"/>
</dbReference>
<evidence type="ECO:0000256" key="9">
    <source>
        <dbReference type="ARBA" id="ARBA00023204"/>
    </source>
</evidence>
<dbReference type="EC" id="3.6.4.-" evidence="13"/>
<dbReference type="SUPFAM" id="SSF141259">
    <property type="entry name" value="CarD-like"/>
    <property type="match status" value="1"/>
</dbReference>
<dbReference type="InterPro" id="IPR011545">
    <property type="entry name" value="DEAD/DEAH_box_helicase_dom"/>
</dbReference>
<dbReference type="GO" id="GO:0005737">
    <property type="term" value="C:cytoplasm"/>
    <property type="evidence" value="ECO:0007669"/>
    <property type="project" value="UniProtKB-SubCell"/>
</dbReference>
<dbReference type="CDD" id="cd17991">
    <property type="entry name" value="DEXHc_TRCF"/>
    <property type="match status" value="1"/>
</dbReference>
<comment type="similarity">
    <text evidence="11 13">In the C-terminal section; belongs to the helicase family. RecG subfamily.</text>
</comment>
<dbReference type="HAMAP" id="MF_00969">
    <property type="entry name" value="TRCF"/>
    <property type="match status" value="1"/>
</dbReference>
<dbReference type="InterPro" id="IPR004576">
    <property type="entry name" value="Mfd"/>
</dbReference>
<evidence type="ECO:0000256" key="10">
    <source>
        <dbReference type="ARBA" id="ARBA00061104"/>
    </source>
</evidence>
<dbReference type="Gene3D" id="3.90.1150.50">
    <property type="entry name" value="Transcription-repair-coupling factor, D7 domain"/>
    <property type="match status" value="1"/>
</dbReference>
<feature type="domain" description="Helicase C-terminal" evidence="15">
    <location>
        <begin position="825"/>
        <end position="982"/>
    </location>
</feature>
<keyword evidence="5 13" id="KW-0378">Hydrolase</keyword>
<dbReference type="PROSITE" id="PS51194">
    <property type="entry name" value="HELICASE_CTER"/>
    <property type="match status" value="1"/>
</dbReference>
<gene>
    <name evidence="13" type="primary">mfd</name>
    <name evidence="16" type="ordered locus">TherJR_0178</name>
</gene>
<dbReference type="SMART" id="SM00982">
    <property type="entry name" value="TRCF"/>
    <property type="match status" value="1"/>
</dbReference>
<evidence type="ECO:0000256" key="12">
    <source>
        <dbReference type="ARBA" id="ARBA00070128"/>
    </source>
</evidence>
<evidence type="ECO:0000256" key="8">
    <source>
        <dbReference type="ARBA" id="ARBA00023125"/>
    </source>
</evidence>
<evidence type="ECO:0000256" key="6">
    <source>
        <dbReference type="ARBA" id="ARBA00022806"/>
    </source>
</evidence>
<dbReference type="InterPro" id="IPR047112">
    <property type="entry name" value="RecG/Mfd"/>
</dbReference>
<dbReference type="GO" id="GO:0000716">
    <property type="term" value="P:transcription-coupled nucleotide-excision repair, DNA damage recognition"/>
    <property type="evidence" value="ECO:0007669"/>
    <property type="project" value="UniProtKB-UniRule"/>
</dbReference>
<dbReference type="GO" id="GO:0005524">
    <property type="term" value="F:ATP binding"/>
    <property type="evidence" value="ECO:0007669"/>
    <property type="project" value="UniProtKB-UniRule"/>
</dbReference>
<keyword evidence="17" id="KW-1185">Reference proteome</keyword>
<evidence type="ECO:0000256" key="2">
    <source>
        <dbReference type="ARBA" id="ARBA00022490"/>
    </source>
</evidence>
<keyword evidence="7 13" id="KW-0067">ATP-binding</keyword>
<evidence type="ECO:0000313" key="16">
    <source>
        <dbReference type="EMBL" id="ADG81067.1"/>
    </source>
</evidence>
<evidence type="ECO:0000256" key="7">
    <source>
        <dbReference type="ARBA" id="ARBA00022840"/>
    </source>
</evidence>
<dbReference type="InterPro" id="IPR003711">
    <property type="entry name" value="CarD-like/TRCF_RID"/>
</dbReference>
<dbReference type="InterPro" id="IPR041471">
    <property type="entry name" value="UvrB_inter"/>
</dbReference>
<dbReference type="InterPro" id="IPR005118">
    <property type="entry name" value="TRCF_C"/>
</dbReference>
<dbReference type="InterPro" id="IPR027417">
    <property type="entry name" value="P-loop_NTPase"/>
</dbReference>
<dbReference type="Gene3D" id="2.40.10.170">
    <property type="match status" value="1"/>
</dbReference>
<keyword evidence="6" id="KW-0347">Helicase</keyword>
<dbReference type="GO" id="GO:0003678">
    <property type="term" value="F:DNA helicase activity"/>
    <property type="evidence" value="ECO:0007669"/>
    <property type="project" value="TreeGrafter"/>
</dbReference>
<evidence type="ECO:0000256" key="11">
    <source>
        <dbReference type="ARBA" id="ARBA00061399"/>
    </source>
</evidence>
<dbReference type="FunFam" id="3.40.50.300:FF:000546">
    <property type="entry name" value="Transcription-repair-coupling factor"/>
    <property type="match status" value="1"/>
</dbReference>
<dbReference type="InterPro" id="IPR014001">
    <property type="entry name" value="Helicase_ATP-bd"/>
</dbReference>
<dbReference type="AlphaFoldDB" id="D5X9J6"/>
<dbReference type="STRING" id="635013.TherJR_0178"/>
<evidence type="ECO:0000256" key="4">
    <source>
        <dbReference type="ARBA" id="ARBA00022763"/>
    </source>
</evidence>
<comment type="function">
    <text evidence="13">Couples transcription and DNA repair by recognizing RNA polymerase (RNAP) stalled at DNA lesions. Mediates ATP-dependent release of RNAP and its truncated transcript from the DNA, and recruitment of nucleotide excision repair machinery to the damaged site.</text>
</comment>
<evidence type="ECO:0000256" key="13">
    <source>
        <dbReference type="HAMAP-Rule" id="MF_00969"/>
    </source>
</evidence>
<keyword evidence="4 13" id="KW-0227">DNA damage</keyword>
<dbReference type="Pfam" id="PF17757">
    <property type="entry name" value="UvrB_inter"/>
    <property type="match status" value="1"/>
</dbReference>
<dbReference type="GO" id="GO:0016787">
    <property type="term" value="F:hydrolase activity"/>
    <property type="evidence" value="ECO:0007669"/>
    <property type="project" value="UniProtKB-KW"/>
</dbReference>
<proteinExistence type="inferred from homology"/>
<dbReference type="SUPFAM" id="SSF52540">
    <property type="entry name" value="P-loop containing nucleoside triphosphate hydrolases"/>
    <property type="match status" value="4"/>
</dbReference>
<evidence type="ECO:0000256" key="1">
    <source>
        <dbReference type="ARBA" id="ARBA00004496"/>
    </source>
</evidence>
<dbReference type="InterPro" id="IPR001650">
    <property type="entry name" value="Helicase_C-like"/>
</dbReference>
<dbReference type="Pfam" id="PF00271">
    <property type="entry name" value="Helicase_C"/>
    <property type="match status" value="1"/>
</dbReference>
<evidence type="ECO:0000256" key="5">
    <source>
        <dbReference type="ARBA" id="ARBA00022801"/>
    </source>
</evidence>
<dbReference type="RefSeq" id="WP_013119095.1">
    <property type="nucleotide sequence ID" value="NC_014152.1"/>
</dbReference>
<dbReference type="Gene3D" id="3.40.50.11180">
    <property type="match status" value="1"/>
</dbReference>
<keyword evidence="3 13" id="KW-0547">Nucleotide-binding</keyword>
<dbReference type="SUPFAM" id="SSF143517">
    <property type="entry name" value="TRCF domain-like"/>
    <property type="match status" value="1"/>
</dbReference>
<dbReference type="Proteomes" id="UP000002377">
    <property type="component" value="Chromosome"/>
</dbReference>
<dbReference type="EMBL" id="CP002028">
    <property type="protein sequence ID" value="ADG81067.1"/>
    <property type="molecule type" value="Genomic_DNA"/>
</dbReference>
<comment type="subcellular location">
    <subcellularLocation>
        <location evidence="1 13">Cytoplasm</location>
    </subcellularLocation>
</comment>
<dbReference type="Pfam" id="PF03461">
    <property type="entry name" value="TRCF"/>
    <property type="match status" value="1"/>
</dbReference>
<dbReference type="Gene3D" id="3.40.50.300">
    <property type="entry name" value="P-loop containing nucleotide triphosphate hydrolases"/>
    <property type="match status" value="2"/>
</dbReference>
<dbReference type="SMART" id="SM01058">
    <property type="entry name" value="CarD_TRCF"/>
    <property type="match status" value="1"/>
</dbReference>
<evidence type="ECO:0000259" key="14">
    <source>
        <dbReference type="PROSITE" id="PS51192"/>
    </source>
</evidence>
<dbReference type="OrthoDB" id="9804325at2"/>
<dbReference type="KEGG" id="tjr:TherJR_0178"/>
<dbReference type="PANTHER" id="PTHR47964">
    <property type="entry name" value="ATP-DEPENDENT DNA HELICASE HOMOLOG RECG, CHLOROPLASTIC"/>
    <property type="match status" value="1"/>
</dbReference>
<reference evidence="16 17" key="1">
    <citation type="submission" date="2010-05" db="EMBL/GenBank/DDBJ databases">
        <title>Complete sequence of Thermincola sp. JR.</title>
        <authorList>
            <consortium name="US DOE Joint Genome Institute"/>
            <person name="Lucas S."/>
            <person name="Copeland A."/>
            <person name="Lapidus A."/>
            <person name="Cheng J.-F."/>
            <person name="Bruce D."/>
            <person name="Goodwin L."/>
            <person name="Pitluck S."/>
            <person name="Chertkov O."/>
            <person name="Detter J.C."/>
            <person name="Han C."/>
            <person name="Tapia R."/>
            <person name="Land M."/>
            <person name="Hauser L."/>
            <person name="Kyrpides N."/>
            <person name="Mikhailova N."/>
            <person name="Hazen T.C."/>
            <person name="Woyke T."/>
        </authorList>
    </citation>
    <scope>NUCLEOTIDE SEQUENCE [LARGE SCALE GENOMIC DNA]</scope>
    <source>
        <strain evidence="16 17">JR</strain>
    </source>
</reference>
<dbReference type="Gene3D" id="3.30.2060.10">
    <property type="entry name" value="Penicillin-binding protein 1b domain"/>
    <property type="match status" value="1"/>
</dbReference>
<dbReference type="Pfam" id="PF02559">
    <property type="entry name" value="CarD_TRCF_RID"/>
    <property type="match status" value="1"/>
</dbReference>
<protein>
    <recommendedName>
        <fullName evidence="12 13">Transcription-repair-coupling factor</fullName>
        <shortName evidence="13">TRCF</shortName>
        <ecNumber evidence="13">3.6.4.-</ecNumber>
    </recommendedName>
</protein>
<comment type="similarity">
    <text evidence="10 13">In the N-terminal section; belongs to the UvrB family.</text>
</comment>
<dbReference type="InterPro" id="IPR036101">
    <property type="entry name" value="CarD-like/TRCF_RID_sf"/>
</dbReference>
<keyword evidence="2 13" id="KW-0963">Cytoplasm</keyword>
<organism evidence="16 17">
    <name type="scientific">Thermincola potens (strain JR)</name>
    <dbReference type="NCBI Taxonomy" id="635013"/>
    <lineage>
        <taxon>Bacteria</taxon>
        <taxon>Bacillati</taxon>
        <taxon>Bacillota</taxon>
        <taxon>Clostridia</taxon>
        <taxon>Eubacteriales</taxon>
        <taxon>Thermincolaceae</taxon>
        <taxon>Thermincola</taxon>
    </lineage>
</organism>
<dbReference type="SMART" id="SM00490">
    <property type="entry name" value="HELICc"/>
    <property type="match status" value="1"/>
</dbReference>
<dbReference type="PROSITE" id="PS51192">
    <property type="entry name" value="HELICASE_ATP_BIND_1"/>
    <property type="match status" value="1"/>
</dbReference>
<evidence type="ECO:0000313" key="17">
    <source>
        <dbReference type="Proteomes" id="UP000002377"/>
    </source>
</evidence>
<dbReference type="InterPro" id="IPR037235">
    <property type="entry name" value="TRCF-like_C_D7"/>
</dbReference>
<sequence length="1178" mass="133662">MGTNGLFTPLIESAEFNSLTAGLKRGLAYQMVYGLSGAQNSYLIAGIIEKLNVPALIMAPNGIAAKKRLDDLRNFLPNREILYYPELEHVPFGSIAQSKELAAQRLAVLAKLVQQDNLIIVAPVEALYQQLIPRSVFEKFSLCLSVGQIISQEKMIEVFLAQGYERVEMVEGPGQFSVRGGIIDIFPQTRERPLRIELFDDEIDSIREFKVDSQRSLNRLQEAVIYPAVELVVERENFVKAADLIAADFAEHGKRLKKIGKYEAFNKLQEKTKEIIEKLRSGLYIEGMEYYFSYFYPEGASLLDYLDRKTVLFVEEPSRQKEYLQNRINEMADSHTHYLETGLALPKQGRAYFNPDDLQKSAKDFSQVGFSLLPKQPAGIRPGNIVSFAGKSIPFFMSKTDLLVEEIRNRRKKGYAIAIMASTSNRAEKIRDLLRDSKVDAFYVSRITGELKPGNVIITEGRIEAGFEIGQIKFALITDLEIYGKRKSGKKATLRHQEGALISHFTDLSVGDYVVHVNHGIGRYLGLQKLEVGGVTKDYLIIQYTGEDKLYVPTDQISLVQKYLGAEGAAPKLSRLGGQDWNKVKKRVKESVREMAQELLNLYATREKVVGHAYPPDTVWQKEFEEAFPYEETPDQLRAIKEIKEDMERPKPMDRLLCGDVGYGKTEVAIRAAFKAVMDSRQVAVLVPTTILAQQHYNTFVERFSGYPIKIEMLSRFRSPKEQQEILKNLKTGGVDIVIGTHRLVQNDVQFKKLGLVIVDEEQRFGVAHKERLKQLRKNVDVLTLTATPIPRTLHMSLVGVRDMSILETPPEDRWPVQTYVLEFNWDVIGDAVRKEMDRGGQVYFVHNRIMDIDQIAAQLRAAVPEARVAVAHGQMKEDQLEQVMLEFLEGEYDVLLCTTIIETGLDIPNVNTLIVDEADRMGLSQLYQLRGRVGRSHRLAYAYFTYRRDKVLTEVAEKRLQAIREFTEFGSGFKIAMRDLEIRGAGNFLGPEQHGHMMAVGFDMYCRLLEEAVKELKGDLIEEIQEPTIDLNIDAHIGNDYIPDAGMKIEIYQKIMRIQSAEDARDVGEELEDRYGPVPQSVTNLLAIARIKALCTRLKVQAVTQIKDMVHIKFHPSNTVQGEQLAGLAQRYRHRLVFTGTQALQINLKVKGLSREQALAKVEELLLYLLDEGKLRT</sequence>
<dbReference type="GO" id="GO:0003684">
    <property type="term" value="F:damaged DNA binding"/>
    <property type="evidence" value="ECO:0007669"/>
    <property type="project" value="InterPro"/>
</dbReference>
<evidence type="ECO:0000259" key="15">
    <source>
        <dbReference type="PROSITE" id="PS51194"/>
    </source>
</evidence>
<keyword evidence="8 13" id="KW-0238">DNA-binding</keyword>
<dbReference type="SMART" id="SM00487">
    <property type="entry name" value="DEXDc"/>
    <property type="match status" value="1"/>
</dbReference>
<name>D5X9J6_THEPJ</name>
<dbReference type="NCBIfam" id="TIGR00580">
    <property type="entry name" value="mfd"/>
    <property type="match status" value="1"/>
</dbReference>
<accession>D5X9J6</accession>
<dbReference type="HOGENOM" id="CLU_005122_1_3_9"/>
<evidence type="ECO:0000256" key="3">
    <source>
        <dbReference type="ARBA" id="ARBA00022741"/>
    </source>
</evidence>
<keyword evidence="9 13" id="KW-0234">DNA repair</keyword>
<feature type="domain" description="Helicase ATP-binding" evidence="14">
    <location>
        <begin position="646"/>
        <end position="807"/>
    </location>
</feature>
<dbReference type="GO" id="GO:0006355">
    <property type="term" value="P:regulation of DNA-templated transcription"/>
    <property type="evidence" value="ECO:0007669"/>
    <property type="project" value="UniProtKB-UniRule"/>
</dbReference>
<dbReference type="Pfam" id="PF00270">
    <property type="entry name" value="DEAD"/>
    <property type="match status" value="1"/>
</dbReference>
<dbReference type="eggNOG" id="COG1197">
    <property type="taxonomic scope" value="Bacteria"/>
</dbReference>